<reference evidence="4 5" key="1">
    <citation type="journal article" date="2019" name="Nat. Ecol. Evol.">
        <title>Megaphylogeny resolves global patterns of mushroom evolution.</title>
        <authorList>
            <person name="Varga T."/>
            <person name="Krizsan K."/>
            <person name="Foldi C."/>
            <person name="Dima B."/>
            <person name="Sanchez-Garcia M."/>
            <person name="Sanchez-Ramirez S."/>
            <person name="Szollosi G.J."/>
            <person name="Szarkandi J.G."/>
            <person name="Papp V."/>
            <person name="Albert L."/>
            <person name="Andreopoulos W."/>
            <person name="Angelini C."/>
            <person name="Antonin V."/>
            <person name="Barry K.W."/>
            <person name="Bougher N.L."/>
            <person name="Buchanan P."/>
            <person name="Buyck B."/>
            <person name="Bense V."/>
            <person name="Catcheside P."/>
            <person name="Chovatia M."/>
            <person name="Cooper J."/>
            <person name="Damon W."/>
            <person name="Desjardin D."/>
            <person name="Finy P."/>
            <person name="Geml J."/>
            <person name="Haridas S."/>
            <person name="Hughes K."/>
            <person name="Justo A."/>
            <person name="Karasinski D."/>
            <person name="Kautmanova I."/>
            <person name="Kiss B."/>
            <person name="Kocsube S."/>
            <person name="Kotiranta H."/>
            <person name="LaButti K.M."/>
            <person name="Lechner B.E."/>
            <person name="Liimatainen K."/>
            <person name="Lipzen A."/>
            <person name="Lukacs Z."/>
            <person name="Mihaltcheva S."/>
            <person name="Morgado L.N."/>
            <person name="Niskanen T."/>
            <person name="Noordeloos M.E."/>
            <person name="Ohm R.A."/>
            <person name="Ortiz-Santana B."/>
            <person name="Ovrebo C."/>
            <person name="Racz N."/>
            <person name="Riley R."/>
            <person name="Savchenko A."/>
            <person name="Shiryaev A."/>
            <person name="Soop K."/>
            <person name="Spirin V."/>
            <person name="Szebenyi C."/>
            <person name="Tomsovsky M."/>
            <person name="Tulloss R.E."/>
            <person name="Uehling J."/>
            <person name="Grigoriev I.V."/>
            <person name="Vagvolgyi C."/>
            <person name="Papp T."/>
            <person name="Martin F.M."/>
            <person name="Miettinen O."/>
            <person name="Hibbett D.S."/>
            <person name="Nagy L.G."/>
        </authorList>
    </citation>
    <scope>NUCLEOTIDE SEQUENCE [LARGE SCALE GENOMIC DNA]</scope>
    <source>
        <strain evidence="4 5">CBS 121175</strain>
    </source>
</reference>
<dbReference type="OrthoDB" id="9936937at2759"/>
<evidence type="ECO:0000313" key="4">
    <source>
        <dbReference type="EMBL" id="TFK25412.1"/>
    </source>
</evidence>
<evidence type="ECO:0000313" key="5">
    <source>
        <dbReference type="Proteomes" id="UP000307440"/>
    </source>
</evidence>
<evidence type="ECO:0000259" key="2">
    <source>
        <dbReference type="Pfam" id="PF17733"/>
    </source>
</evidence>
<sequence>MEDVQVSSSLQQYAAYPFALDDTYQQGLASILAGGVLNGDATAEVKDEILRRTRVFYFNKTTGNDLSMDEARAYELSLQGAQLHASEADTASELATSQNLTTSEEEPRVLTFAELKELIESGKTDQIPNNKIIPEKFSEEAPSQSTAQVRRKPWEAAVPVEESS</sequence>
<dbReference type="AlphaFoldDB" id="A0A5C3KY93"/>
<feature type="domain" description="PEX14-like helix-turn-helix" evidence="3">
    <location>
        <begin position="9"/>
        <end position="77"/>
    </location>
</feature>
<evidence type="ECO:0000259" key="3">
    <source>
        <dbReference type="Pfam" id="PF25871"/>
    </source>
</evidence>
<dbReference type="STRING" id="230819.A0A5C3KY93"/>
<name>A0A5C3KY93_COPMA</name>
<feature type="domain" description="Peroxisomal membrane protein PEX14-like KPWE" evidence="2">
    <location>
        <begin position="107"/>
        <end position="155"/>
    </location>
</feature>
<feature type="region of interest" description="Disordered" evidence="1">
    <location>
        <begin position="123"/>
        <end position="164"/>
    </location>
</feature>
<accession>A0A5C3KY93</accession>
<dbReference type="PANTHER" id="PTHR36855:SF1">
    <property type="entry name" value="PEROXISOME MEMBRANE ANCHOR PROTEIN PEX14P N-TERMINAL DOMAIN-CONTAINING PROTEIN"/>
    <property type="match status" value="1"/>
</dbReference>
<gene>
    <name evidence="4" type="ORF">FA15DRAFT_590471</name>
</gene>
<dbReference type="Pfam" id="PF25871">
    <property type="entry name" value="HTH_76"/>
    <property type="match status" value="1"/>
</dbReference>
<dbReference type="PANTHER" id="PTHR36855">
    <property type="entry name" value="CHROMOSOME 10, WHOLE GENOME SHOTGUN SEQUENCE"/>
    <property type="match status" value="1"/>
</dbReference>
<dbReference type="EMBL" id="ML210186">
    <property type="protein sequence ID" value="TFK25412.1"/>
    <property type="molecule type" value="Genomic_DNA"/>
</dbReference>
<dbReference type="InterPro" id="IPR058841">
    <property type="entry name" value="HTH_76"/>
</dbReference>
<proteinExistence type="predicted"/>
<protein>
    <submittedName>
        <fullName evidence="4">Uncharacterized protein</fullName>
    </submittedName>
</protein>
<dbReference type="Proteomes" id="UP000307440">
    <property type="component" value="Unassembled WGS sequence"/>
</dbReference>
<organism evidence="4 5">
    <name type="scientific">Coprinopsis marcescibilis</name>
    <name type="common">Agaric fungus</name>
    <name type="synonym">Psathyrella marcescibilis</name>
    <dbReference type="NCBI Taxonomy" id="230819"/>
    <lineage>
        <taxon>Eukaryota</taxon>
        <taxon>Fungi</taxon>
        <taxon>Dikarya</taxon>
        <taxon>Basidiomycota</taxon>
        <taxon>Agaricomycotina</taxon>
        <taxon>Agaricomycetes</taxon>
        <taxon>Agaricomycetidae</taxon>
        <taxon>Agaricales</taxon>
        <taxon>Agaricineae</taxon>
        <taxon>Psathyrellaceae</taxon>
        <taxon>Coprinopsis</taxon>
    </lineage>
</organism>
<dbReference type="Pfam" id="PF17733">
    <property type="entry name" value="KPWE_dom"/>
    <property type="match status" value="1"/>
</dbReference>
<dbReference type="InterPro" id="IPR040554">
    <property type="entry name" value="KPWE_PEX14_dom"/>
</dbReference>
<evidence type="ECO:0000256" key="1">
    <source>
        <dbReference type="SAM" id="MobiDB-lite"/>
    </source>
</evidence>
<keyword evidence="5" id="KW-1185">Reference proteome</keyword>